<organism evidence="2 3">
    <name type="scientific">Rhodococcus qingshengii JCM 15477</name>
    <dbReference type="NCBI Taxonomy" id="1303681"/>
    <lineage>
        <taxon>Bacteria</taxon>
        <taxon>Bacillati</taxon>
        <taxon>Actinomycetota</taxon>
        <taxon>Actinomycetes</taxon>
        <taxon>Mycobacteriales</taxon>
        <taxon>Nocardiaceae</taxon>
        <taxon>Rhodococcus</taxon>
        <taxon>Rhodococcus erythropolis group</taxon>
    </lineage>
</organism>
<proteinExistence type="predicted"/>
<feature type="compositionally biased region" description="Basic and acidic residues" evidence="1">
    <location>
        <begin position="1"/>
        <end position="14"/>
    </location>
</feature>
<evidence type="ECO:0000256" key="1">
    <source>
        <dbReference type="SAM" id="MobiDB-lite"/>
    </source>
</evidence>
<gene>
    <name evidence="2" type="ORF">M0639_34615</name>
</gene>
<dbReference type="AlphaFoldDB" id="A0AB38RQH3"/>
<keyword evidence="3" id="KW-1185">Reference proteome</keyword>
<dbReference type="EMBL" id="CP096568">
    <property type="protein sequence ID" value="UPU46960.1"/>
    <property type="molecule type" value="Genomic_DNA"/>
</dbReference>
<dbReference type="Pfam" id="PF13196">
    <property type="entry name" value="DUF4012"/>
    <property type="match status" value="1"/>
</dbReference>
<geneLocation type="plasmid" evidence="2 3">
    <name>pdjl-6-5</name>
</geneLocation>
<evidence type="ECO:0000313" key="2">
    <source>
        <dbReference type="EMBL" id="UPU46960.1"/>
    </source>
</evidence>
<reference evidence="3" key="1">
    <citation type="journal article" date="2022" name="Environ. Microbiol.">
        <title>Functional analysis, diversity, and distribution of carbendazim hydrolases MheI and CbmA, responsible for the initial step in carbendazim degradation.</title>
        <authorList>
            <person name="Zhang M."/>
            <person name="Bai X."/>
            <person name="Li Q."/>
            <person name="Zhang L."/>
            <person name="Zhu Q."/>
            <person name="Gao S."/>
            <person name="Ke Z."/>
            <person name="Jiang M."/>
            <person name="Hu J."/>
            <person name="Qiu J."/>
            <person name="Hong Q."/>
        </authorList>
    </citation>
    <scope>NUCLEOTIDE SEQUENCE [LARGE SCALE GENOMIC DNA]</scope>
    <source>
        <strain evidence="3">djl-6</strain>
    </source>
</reference>
<feature type="region of interest" description="Disordered" evidence="1">
    <location>
        <begin position="1"/>
        <end position="36"/>
    </location>
</feature>
<accession>A0AB38RQH3</accession>
<evidence type="ECO:0000313" key="3">
    <source>
        <dbReference type="Proteomes" id="UP000831484"/>
    </source>
</evidence>
<dbReference type="RefSeq" id="WP_197486178.1">
    <property type="nucleotide sequence ID" value="NZ_CP096568.1"/>
</dbReference>
<dbReference type="InterPro" id="IPR025101">
    <property type="entry name" value="DUF4012"/>
</dbReference>
<keyword evidence="2" id="KW-0614">Plasmid</keyword>
<name>A0AB38RQH3_RHOSG</name>
<protein>
    <submittedName>
        <fullName evidence="2">DUF4012 domain-containing protein</fullName>
    </submittedName>
</protein>
<sequence>MSIHDDGTKAERQGGRRRATGGVHRRAEPTTSRSPLARKVGGGALLIMSTFAVWFGYESVVTVTNAMAARDSVDQIKTSLLGGNADELNNSIESAAHSVDRSHAAANSLPWRIAAAVPVVGSPFRSVQGIIDVVDGLVSDVLVPASKTGAVLSAGGSDSGHNLNLAAFADAVPALAQAKEASAGLAVEAADIPSTFFSPVDGVRTQLVEQTTQLTGWLDTGYSAAQILPSMLGAEGPRNYFVAFQTNAEARGTGGLMGGSAIVRAENGQISVEKPESNLELELKYDPIDLGPEFEKMYGGDLASTTNWQNANFSPHFPYAAQIWRSIWAQHSGLTVDGVIATDPVALSYILSAVGPIQMPDGEIIDESNVVDITLNQAYFRFGEDQYARKDYLQDIAKAVIEKINSRSGSMKDLFKAISRAVSEQRISVWSANPTEQEFIAGTAVAHTVPEDSAPYANVIVNNGAGGKMDYYLARSIAYRADSCEDERRNSTVDVQLTNTAPMRDDYPSYLVGRRTEVTQYPGPPGTNRSVVSLFATEGAELSQVTINGAPSFAIMTKELGHPVFTVQVLTQPGKSADIQFQMTEPAASGEARVPIQPLVIPAHVEVDVPTC</sequence>
<dbReference type="Proteomes" id="UP000831484">
    <property type="component" value="Plasmid pdjl-6-5"/>
</dbReference>